<feature type="compositionally biased region" description="Basic and acidic residues" evidence="1">
    <location>
        <begin position="26"/>
        <end position="38"/>
    </location>
</feature>
<name>M3YX69_MUSPF</name>
<feature type="compositionally biased region" description="Basic residues" evidence="1">
    <location>
        <begin position="102"/>
        <end position="113"/>
    </location>
</feature>
<feature type="compositionally biased region" description="Basic and acidic residues" evidence="1">
    <location>
        <begin position="8"/>
        <end position="17"/>
    </location>
</feature>
<evidence type="ECO:0000256" key="1">
    <source>
        <dbReference type="SAM" id="MobiDB-lite"/>
    </source>
</evidence>
<dbReference type="EMBL" id="AEYP01053237">
    <property type="status" value="NOT_ANNOTATED_CDS"/>
    <property type="molecule type" value="Genomic_DNA"/>
</dbReference>
<feature type="region of interest" description="Disordered" evidence="1">
    <location>
        <begin position="1"/>
        <end position="127"/>
    </location>
</feature>
<dbReference type="AlphaFoldDB" id="M3YX69"/>
<dbReference type="EMBL" id="AEYP01053238">
    <property type="status" value="NOT_ANNOTATED_CDS"/>
    <property type="molecule type" value="Genomic_DNA"/>
</dbReference>
<dbReference type="InParanoid" id="M3YX69"/>
<protein>
    <submittedName>
        <fullName evidence="2">Uncharacterized protein</fullName>
    </submittedName>
</protein>
<sequence length="150" mass="16036">MAEPREEESEKPKERHGQGKIFILKVDFKENKQQKDLRGGAGGGAESPQAWKGTVPAHESVGVPGQRLWPRGRDGPPAPPPTLATPAVGGGWASAGSLHQPCRVKTRRRKSHLKAAESGKSSQEGRNNRIAQCACLRHGPCELGSATGKH</sequence>
<accession>M3YX69</accession>
<dbReference type="HOGENOM" id="CLU_1739924_0_0_1"/>
<reference evidence="2" key="1">
    <citation type="submission" date="2024-06" db="UniProtKB">
        <authorList>
            <consortium name="Ensembl"/>
        </authorList>
    </citation>
    <scope>IDENTIFICATION</scope>
</reference>
<dbReference type="EMBL" id="AEYP01053239">
    <property type="status" value="NOT_ANNOTATED_CDS"/>
    <property type="molecule type" value="Genomic_DNA"/>
</dbReference>
<organism evidence="2">
    <name type="scientific">Mustela putorius furo</name>
    <name type="common">European domestic ferret</name>
    <name type="synonym">Mustela furo</name>
    <dbReference type="NCBI Taxonomy" id="9669"/>
    <lineage>
        <taxon>Eukaryota</taxon>
        <taxon>Metazoa</taxon>
        <taxon>Chordata</taxon>
        <taxon>Craniata</taxon>
        <taxon>Vertebrata</taxon>
        <taxon>Euteleostomi</taxon>
        <taxon>Mammalia</taxon>
        <taxon>Eutheria</taxon>
        <taxon>Laurasiatheria</taxon>
        <taxon>Carnivora</taxon>
        <taxon>Caniformia</taxon>
        <taxon>Musteloidea</taxon>
        <taxon>Mustelidae</taxon>
        <taxon>Mustelinae</taxon>
        <taxon>Mustela</taxon>
    </lineage>
</organism>
<evidence type="ECO:0000313" key="2">
    <source>
        <dbReference type="Ensembl" id="ENSMPUP00000015929.1"/>
    </source>
</evidence>
<dbReference type="Ensembl" id="ENSMPUT00000016172.1">
    <property type="protein sequence ID" value="ENSMPUP00000015929.1"/>
    <property type="gene ID" value="ENSMPUG00000016035.1"/>
</dbReference>
<proteinExistence type="predicted"/>